<accession>A0ABT7L4Q5</accession>
<feature type="transmembrane region" description="Helical" evidence="1">
    <location>
        <begin position="29"/>
        <end position="50"/>
    </location>
</feature>
<name>A0ABT7L4Q5_9BACI</name>
<keyword evidence="1" id="KW-0812">Transmembrane</keyword>
<dbReference type="EMBL" id="JASTZU010000027">
    <property type="protein sequence ID" value="MDL4840364.1"/>
    <property type="molecule type" value="Genomic_DNA"/>
</dbReference>
<proteinExistence type="predicted"/>
<dbReference type="RefSeq" id="WP_285931391.1">
    <property type="nucleotide sequence ID" value="NZ_JASTZU010000027.1"/>
</dbReference>
<organism evidence="2 3">
    <name type="scientific">Aquibacillus rhizosphaerae</name>
    <dbReference type="NCBI Taxonomy" id="3051431"/>
    <lineage>
        <taxon>Bacteria</taxon>
        <taxon>Bacillati</taxon>
        <taxon>Bacillota</taxon>
        <taxon>Bacilli</taxon>
        <taxon>Bacillales</taxon>
        <taxon>Bacillaceae</taxon>
        <taxon>Aquibacillus</taxon>
    </lineage>
</organism>
<protein>
    <submittedName>
        <fullName evidence="2">Uncharacterized protein</fullName>
    </submittedName>
</protein>
<evidence type="ECO:0000313" key="3">
    <source>
        <dbReference type="Proteomes" id="UP001235343"/>
    </source>
</evidence>
<comment type="caution">
    <text evidence="2">The sequence shown here is derived from an EMBL/GenBank/DDBJ whole genome shotgun (WGS) entry which is preliminary data.</text>
</comment>
<keyword evidence="3" id="KW-1185">Reference proteome</keyword>
<evidence type="ECO:0000256" key="1">
    <source>
        <dbReference type="SAM" id="Phobius"/>
    </source>
</evidence>
<gene>
    <name evidence="2" type="ORF">QQS35_07895</name>
</gene>
<evidence type="ECO:0000313" key="2">
    <source>
        <dbReference type="EMBL" id="MDL4840364.1"/>
    </source>
</evidence>
<keyword evidence="1" id="KW-1133">Transmembrane helix</keyword>
<sequence>MLCAQIPNLTTVIIALLFLVHLVPEWNGLNGSVASTLGEIIGLIVVIIVFKRMGSAPGEKEKTSLFTRI</sequence>
<dbReference type="Proteomes" id="UP001235343">
    <property type="component" value="Unassembled WGS sequence"/>
</dbReference>
<feature type="transmembrane region" description="Helical" evidence="1">
    <location>
        <begin position="7"/>
        <end position="23"/>
    </location>
</feature>
<keyword evidence="1" id="KW-0472">Membrane</keyword>
<reference evidence="2 3" key="1">
    <citation type="submission" date="2023-06" db="EMBL/GenBank/DDBJ databases">
        <title>Aquibacillus rhizosphaerae LR5S19.</title>
        <authorList>
            <person name="Sun J.-Q."/>
        </authorList>
    </citation>
    <scope>NUCLEOTIDE SEQUENCE [LARGE SCALE GENOMIC DNA]</scope>
    <source>
        <strain evidence="2 3">LR5S19</strain>
    </source>
</reference>